<feature type="domain" description="Alginate export" evidence="1">
    <location>
        <begin position="46"/>
        <end position="393"/>
    </location>
</feature>
<dbReference type="EMBL" id="UINC01015039">
    <property type="protein sequence ID" value="SVA63650.1"/>
    <property type="molecule type" value="Genomic_DNA"/>
</dbReference>
<gene>
    <name evidence="2" type="ORF">METZ01_LOCUS116504</name>
</gene>
<sequence>VTVALAASIYLSTSCQVVAEPHSEALPANLATNATLAQQPTNAFQWGASIRSRFESKQDFNFDNSSQDYVLTRARLHASYTTPKGHRGYIELQDARVAGESSRGHPPVNSNAKANVFEDHLDIHQVNWNWKLKNTNLLVGRQKFQLGDGRLVASLEWVNTARVSDGIRLTWGSSEKRQVDMFLSRPVAIDPNNVNDQTRIGSRYLDSNFHGAFVVDNATLKDSQLQYWLYHRENRQFGDEVSTIGMRFTNEDLWWQPDLQVAYQFGHFDNNEHSAWMIHGEIGYNFKRGNLNLAYSFASGDSDPSDTQHGTFDNLYPSNHPYYGYMDFFSLQNVQNLELRYSKQIERGTRIYIGWNTFWLSEEDTDAWYHAGLAPVRVATKNVSPYVGKEIDV</sequence>
<evidence type="ECO:0000259" key="1">
    <source>
        <dbReference type="Pfam" id="PF13372"/>
    </source>
</evidence>
<dbReference type="Gene3D" id="2.40.160.100">
    <property type="match status" value="1"/>
</dbReference>
<organism evidence="2">
    <name type="scientific">marine metagenome</name>
    <dbReference type="NCBI Taxonomy" id="408172"/>
    <lineage>
        <taxon>unclassified sequences</taxon>
        <taxon>metagenomes</taxon>
        <taxon>ecological metagenomes</taxon>
    </lineage>
</organism>
<feature type="non-terminal residue" evidence="2">
    <location>
        <position position="1"/>
    </location>
</feature>
<protein>
    <recommendedName>
        <fullName evidence="1">Alginate export domain-containing protein</fullName>
    </recommendedName>
</protein>
<feature type="non-terminal residue" evidence="2">
    <location>
        <position position="393"/>
    </location>
</feature>
<dbReference type="InterPro" id="IPR025388">
    <property type="entry name" value="Alginate_export_dom"/>
</dbReference>
<name>A0A381XG99_9ZZZZ</name>
<dbReference type="InterPro" id="IPR053728">
    <property type="entry name" value="Alginate_Permeability_Chnl"/>
</dbReference>
<evidence type="ECO:0000313" key="2">
    <source>
        <dbReference type="EMBL" id="SVA63650.1"/>
    </source>
</evidence>
<dbReference type="AlphaFoldDB" id="A0A381XG99"/>
<reference evidence="2" key="1">
    <citation type="submission" date="2018-05" db="EMBL/GenBank/DDBJ databases">
        <authorList>
            <person name="Lanie J.A."/>
            <person name="Ng W.-L."/>
            <person name="Kazmierczak K.M."/>
            <person name="Andrzejewski T.M."/>
            <person name="Davidsen T.M."/>
            <person name="Wayne K.J."/>
            <person name="Tettelin H."/>
            <person name="Glass J.I."/>
            <person name="Rusch D."/>
            <person name="Podicherti R."/>
            <person name="Tsui H.-C.T."/>
            <person name="Winkler M.E."/>
        </authorList>
    </citation>
    <scope>NUCLEOTIDE SEQUENCE</scope>
</reference>
<dbReference type="Pfam" id="PF13372">
    <property type="entry name" value="Alginate_exp"/>
    <property type="match status" value="1"/>
</dbReference>
<accession>A0A381XG99</accession>
<proteinExistence type="predicted"/>